<feature type="active site" description="Charge relay system" evidence="8 9">
    <location>
        <position position="466"/>
    </location>
</feature>
<dbReference type="PROSITE" id="PS00136">
    <property type="entry name" value="SUBTILASE_ASP"/>
    <property type="match status" value="1"/>
</dbReference>
<dbReference type="GO" id="GO:0004252">
    <property type="term" value="F:serine-type endopeptidase activity"/>
    <property type="evidence" value="ECO:0007669"/>
    <property type="project" value="UniProtKB-UniRule"/>
</dbReference>
<dbReference type="PROSITE" id="PS51892">
    <property type="entry name" value="SUBTILASE"/>
    <property type="match status" value="1"/>
</dbReference>
<dbReference type="Gene3D" id="3.30.70.80">
    <property type="entry name" value="Peptidase S8 propeptide/proteinase inhibitor I9"/>
    <property type="match status" value="1"/>
</dbReference>
<dbReference type="EMBL" id="FNEN01000002">
    <property type="protein sequence ID" value="SDI47111.1"/>
    <property type="molecule type" value="Genomic_DNA"/>
</dbReference>
<keyword evidence="4 9" id="KW-0645">Protease</keyword>
<evidence type="ECO:0000259" key="13">
    <source>
        <dbReference type="Pfam" id="PF00082"/>
    </source>
</evidence>
<dbReference type="InterPro" id="IPR036852">
    <property type="entry name" value="Peptidase_S8/S53_dom_sf"/>
</dbReference>
<dbReference type="InterPro" id="IPR046450">
    <property type="entry name" value="PA_dom_sf"/>
</dbReference>
<dbReference type="InterPro" id="IPR015500">
    <property type="entry name" value="Peptidase_S8_subtilisin-rel"/>
</dbReference>
<dbReference type="AlphaFoldDB" id="A0A1G8KUL9"/>
<evidence type="ECO:0000256" key="1">
    <source>
        <dbReference type="ARBA" id="ARBA00011073"/>
    </source>
</evidence>
<feature type="region of interest" description="Disordered" evidence="11">
    <location>
        <begin position="257"/>
        <end position="284"/>
    </location>
</feature>
<accession>A0A1G8KUL9</accession>
<dbReference type="InterPro" id="IPR023828">
    <property type="entry name" value="Peptidase_S8_Ser-AS"/>
</dbReference>
<dbReference type="InterPro" id="IPR034213">
    <property type="entry name" value="S8_Vpr-like"/>
</dbReference>
<dbReference type="CDD" id="cd07474">
    <property type="entry name" value="Peptidases_S8_subtilisin_Vpr-like"/>
    <property type="match status" value="1"/>
</dbReference>
<evidence type="ECO:0000256" key="3">
    <source>
        <dbReference type="ARBA" id="ARBA00022525"/>
    </source>
</evidence>
<evidence type="ECO:0000256" key="6">
    <source>
        <dbReference type="ARBA" id="ARBA00022801"/>
    </source>
</evidence>
<dbReference type="SUPFAM" id="SSF52025">
    <property type="entry name" value="PA domain"/>
    <property type="match status" value="1"/>
</dbReference>
<dbReference type="Gene3D" id="3.40.50.200">
    <property type="entry name" value="Peptidase S8/S53 domain"/>
    <property type="match status" value="1"/>
</dbReference>
<dbReference type="Pfam" id="PF00082">
    <property type="entry name" value="Peptidase_S8"/>
    <property type="match status" value="1"/>
</dbReference>
<keyword evidence="2" id="KW-0134">Cell wall</keyword>
<dbReference type="GO" id="GO:0006508">
    <property type="term" value="P:proteolysis"/>
    <property type="evidence" value="ECO:0007669"/>
    <property type="project" value="UniProtKB-KW"/>
</dbReference>
<reference evidence="16 17" key="1">
    <citation type="submission" date="2016-10" db="EMBL/GenBank/DDBJ databases">
        <authorList>
            <person name="de Groot N.N."/>
        </authorList>
    </citation>
    <scope>NUCLEOTIDE SEQUENCE [LARGE SCALE GENOMIC DNA]</scope>
    <source>
        <strain evidence="16 17">DSM 21771</strain>
    </source>
</reference>
<evidence type="ECO:0000256" key="2">
    <source>
        <dbReference type="ARBA" id="ARBA00022512"/>
    </source>
</evidence>
<dbReference type="PANTHER" id="PTHR43806:SF65">
    <property type="entry name" value="SERINE PROTEASE APRX"/>
    <property type="match status" value="1"/>
</dbReference>
<dbReference type="Pfam" id="PF02225">
    <property type="entry name" value="PA"/>
    <property type="match status" value="1"/>
</dbReference>
<keyword evidence="7 9" id="KW-0720">Serine protease</keyword>
<keyword evidence="3" id="KW-0964">Secreted</keyword>
<feature type="active site" description="Charge relay system" evidence="8 9">
    <location>
        <position position="170"/>
    </location>
</feature>
<dbReference type="Gene3D" id="3.50.30.30">
    <property type="match status" value="1"/>
</dbReference>
<evidence type="ECO:0000313" key="17">
    <source>
        <dbReference type="Proteomes" id="UP000198853"/>
    </source>
</evidence>
<organism evidence="16 17">
    <name type="scientific">Natribacillus halophilus</name>
    <dbReference type="NCBI Taxonomy" id="549003"/>
    <lineage>
        <taxon>Bacteria</taxon>
        <taxon>Bacillati</taxon>
        <taxon>Bacillota</taxon>
        <taxon>Bacilli</taxon>
        <taxon>Bacillales</taxon>
        <taxon>Bacillaceae</taxon>
        <taxon>Natribacillus</taxon>
    </lineage>
</organism>
<evidence type="ECO:0000259" key="15">
    <source>
        <dbReference type="Pfam" id="PF05922"/>
    </source>
</evidence>
<proteinExistence type="inferred from homology"/>
<comment type="similarity">
    <text evidence="1 9 10">Belongs to the peptidase S8 family.</text>
</comment>
<dbReference type="InterPro" id="IPR050131">
    <property type="entry name" value="Peptidase_S8_subtilisin-like"/>
</dbReference>
<protein>
    <submittedName>
        <fullName evidence="16">Minor extracellular serine protease Vpr</fullName>
    </submittedName>
</protein>
<keyword evidence="17" id="KW-1185">Reference proteome</keyword>
<dbReference type="InterPro" id="IPR010259">
    <property type="entry name" value="S8pro/Inhibitor_I9"/>
</dbReference>
<evidence type="ECO:0000256" key="4">
    <source>
        <dbReference type="ARBA" id="ARBA00022670"/>
    </source>
</evidence>
<dbReference type="InterPro" id="IPR022398">
    <property type="entry name" value="Peptidase_S8_His-AS"/>
</dbReference>
<evidence type="ECO:0000256" key="5">
    <source>
        <dbReference type="ARBA" id="ARBA00022729"/>
    </source>
</evidence>
<feature type="domain" description="Peptidase S8/S53" evidence="13">
    <location>
        <begin position="121"/>
        <end position="518"/>
    </location>
</feature>
<feature type="active site" description="Charge relay system" evidence="8 9">
    <location>
        <position position="130"/>
    </location>
</feature>
<dbReference type="OrthoDB" id="9798386at2"/>
<name>A0A1G8KUL9_9BACI</name>
<dbReference type="InterPro" id="IPR023827">
    <property type="entry name" value="Peptidase_S8_Asp-AS"/>
</dbReference>
<dbReference type="RefSeq" id="WP_090396207.1">
    <property type="nucleotide sequence ID" value="NZ_FNEN01000002.1"/>
</dbReference>
<dbReference type="InterPro" id="IPR003137">
    <property type="entry name" value="PA_domain"/>
</dbReference>
<feature type="compositionally biased region" description="Polar residues" evidence="11">
    <location>
        <begin position="270"/>
        <end position="282"/>
    </location>
</feature>
<feature type="chain" id="PRO_5038814917" evidence="12">
    <location>
        <begin position="20"/>
        <end position="738"/>
    </location>
</feature>
<keyword evidence="5 12" id="KW-0732">Signal</keyword>
<dbReference type="SUPFAM" id="SSF52743">
    <property type="entry name" value="Subtilisin-like"/>
    <property type="match status" value="1"/>
</dbReference>
<evidence type="ECO:0000256" key="10">
    <source>
        <dbReference type="RuleBase" id="RU003355"/>
    </source>
</evidence>
<feature type="domain" description="PA" evidence="14">
    <location>
        <begin position="335"/>
        <end position="397"/>
    </location>
</feature>
<evidence type="ECO:0000259" key="14">
    <source>
        <dbReference type="Pfam" id="PF02225"/>
    </source>
</evidence>
<evidence type="ECO:0000256" key="7">
    <source>
        <dbReference type="ARBA" id="ARBA00022825"/>
    </source>
</evidence>
<dbReference type="Pfam" id="PF05922">
    <property type="entry name" value="Inhibitor_I9"/>
    <property type="match status" value="1"/>
</dbReference>
<dbReference type="PROSITE" id="PS00138">
    <property type="entry name" value="SUBTILASE_SER"/>
    <property type="match status" value="1"/>
</dbReference>
<dbReference type="PRINTS" id="PR00723">
    <property type="entry name" value="SUBTILISIN"/>
</dbReference>
<evidence type="ECO:0000256" key="8">
    <source>
        <dbReference type="PIRSR" id="PIRSR615500-1"/>
    </source>
</evidence>
<sequence>MKRRWFLFFIITLAGFAFVSEVDGQEATKTVIVHVDDDVEDVREAISEQSGIEPDYMFTYAFNGLAYTLPESDAEQIEGHPGVSRVDESIQYDHALRESVPFIGAENLRTELDDLGVRLDGHGVKVGIIDTGIDYNHPDLQRNYVQGYDVIDGDDDPMETKRKGKAATFHGTHVAGIIAANGNVRGVAPDADIYGYRALGPEGQGSTEHILEAIDRAVLDGVDVLNLSLGTPVNGPDWPTSKALDEATDAGVITVTSSGNSGPGMWSVGSPGTSRKSISVGASTPPLKVPRLNVPEIEDEEERVMDLQPIQGTNPWELKRRLNVIDGGLGLPDDLENVRGRAVLIERGGIPIHDKIKNADEAGANAVLLMNNVPGTLMTAVEEPLDITAAAIENDAGVLLQKAIKENENKEVVIETNYEEETDHMAWFSSRGPVTQTWDIKPDVVAPGVDIDSTVPEGYLELNGTSMAAPHIAGAAALIKQAHPDWEPEQVKATLMNTAVSLTTDEGEAYPPFVQGAGRVDIGAAVENDTLIHPGALSFGVWDADETNQRLKRDITIENQSEHKRTYSFDVPTSLGTGLDWKMPMPMTLDAGEKETATIQVEIQPDIIDFKRIDGEIKVNGGKQDVSLPFLLFSDEPDYPRLSGFQFDQLPDSDAWMYEVFLPGGAEELEITLYDPDTLAYITTIDRQKNLPEGPFEREFQEGEIDLEPGVYHGVVYAKLKDRDDTLETTIVVMEEQE</sequence>
<feature type="signal peptide" evidence="12">
    <location>
        <begin position="1"/>
        <end position="19"/>
    </location>
</feature>
<dbReference type="InterPro" id="IPR037045">
    <property type="entry name" value="S8pro/Inhibitor_I9_sf"/>
</dbReference>
<keyword evidence="6 9" id="KW-0378">Hydrolase</keyword>
<feature type="domain" description="Inhibitor I9" evidence="15">
    <location>
        <begin position="44"/>
        <end position="91"/>
    </location>
</feature>
<evidence type="ECO:0000313" key="16">
    <source>
        <dbReference type="EMBL" id="SDI47111.1"/>
    </source>
</evidence>
<dbReference type="InterPro" id="IPR000209">
    <property type="entry name" value="Peptidase_S8/S53_dom"/>
</dbReference>
<gene>
    <name evidence="16" type="ORF">SAMN04488123_102312</name>
</gene>
<dbReference type="PROSITE" id="PS00137">
    <property type="entry name" value="SUBTILASE_HIS"/>
    <property type="match status" value="1"/>
</dbReference>
<dbReference type="Proteomes" id="UP000198853">
    <property type="component" value="Unassembled WGS sequence"/>
</dbReference>
<evidence type="ECO:0000256" key="11">
    <source>
        <dbReference type="SAM" id="MobiDB-lite"/>
    </source>
</evidence>
<dbReference type="PANTHER" id="PTHR43806">
    <property type="entry name" value="PEPTIDASE S8"/>
    <property type="match status" value="1"/>
</dbReference>
<evidence type="ECO:0000256" key="9">
    <source>
        <dbReference type="PROSITE-ProRule" id="PRU01240"/>
    </source>
</evidence>
<evidence type="ECO:0000256" key="12">
    <source>
        <dbReference type="SAM" id="SignalP"/>
    </source>
</evidence>